<dbReference type="InterPro" id="IPR026748">
    <property type="entry name" value="Clarin"/>
</dbReference>
<feature type="transmembrane region" description="Helical" evidence="6">
    <location>
        <begin position="7"/>
        <end position="28"/>
    </location>
</feature>
<name>A0AAW1HTU8_POPJA</name>
<evidence type="ECO:0000256" key="6">
    <source>
        <dbReference type="SAM" id="Phobius"/>
    </source>
</evidence>
<protein>
    <recommendedName>
        <fullName evidence="9">Clarin-3</fullName>
    </recommendedName>
</protein>
<proteinExistence type="inferred from homology"/>
<evidence type="ECO:0000256" key="4">
    <source>
        <dbReference type="ARBA" id="ARBA00022989"/>
    </source>
</evidence>
<evidence type="ECO:0000313" key="7">
    <source>
        <dbReference type="EMBL" id="KAK9679951.1"/>
    </source>
</evidence>
<reference evidence="7 8" key="1">
    <citation type="journal article" date="2024" name="BMC Genomics">
        <title>De novo assembly and annotation of Popillia japonica's genome with initial clues to its potential as an invasive pest.</title>
        <authorList>
            <person name="Cucini C."/>
            <person name="Boschi S."/>
            <person name="Funari R."/>
            <person name="Cardaioli E."/>
            <person name="Iannotti N."/>
            <person name="Marturano G."/>
            <person name="Paoli F."/>
            <person name="Bruttini M."/>
            <person name="Carapelli A."/>
            <person name="Frati F."/>
            <person name="Nardi F."/>
        </authorList>
    </citation>
    <scope>NUCLEOTIDE SEQUENCE [LARGE SCALE GENOMIC DNA]</scope>
    <source>
        <strain evidence="7">DMR45628</strain>
    </source>
</reference>
<evidence type="ECO:0000313" key="8">
    <source>
        <dbReference type="Proteomes" id="UP001458880"/>
    </source>
</evidence>
<comment type="subcellular location">
    <subcellularLocation>
        <location evidence="1">Membrane</location>
        <topology evidence="1">Multi-pass membrane protein</topology>
    </subcellularLocation>
</comment>
<evidence type="ECO:0008006" key="9">
    <source>
        <dbReference type="Google" id="ProtNLM"/>
    </source>
</evidence>
<comment type="caution">
    <text evidence="7">The sequence shown here is derived from an EMBL/GenBank/DDBJ whole genome shotgun (WGS) entry which is preliminary data.</text>
</comment>
<feature type="transmembrane region" description="Helical" evidence="6">
    <location>
        <begin position="143"/>
        <end position="171"/>
    </location>
</feature>
<dbReference type="PANTHER" id="PTHR31548">
    <property type="entry name" value="CLARIN"/>
    <property type="match status" value="1"/>
</dbReference>
<dbReference type="GO" id="GO:0016020">
    <property type="term" value="C:membrane"/>
    <property type="evidence" value="ECO:0007669"/>
    <property type="project" value="UniProtKB-SubCell"/>
</dbReference>
<dbReference type="EMBL" id="JASPKY010000953">
    <property type="protein sequence ID" value="KAK9679951.1"/>
    <property type="molecule type" value="Genomic_DNA"/>
</dbReference>
<sequence length="280" mass="30408">MVKTRPQLVFATFITSGLALVISIVAFGTDQWLRSGVNIGTNLDNRVNYGLFVGSYSRRTLGEAEYSLSITCDFGQNKCAMLCGTSAIRSSYLQLLFAGDQTDGYIACAQRSGRAQTPDAITEVHIRADEDDTMPDGFINCGVWISTVLFLAISCVFGVVSTVLAIWNTVANPVETFLSTTGLFFYNCVACGFSLVSMLLWGIHFSMVLADSAGIHDTISEMGNSEGQGSLGYSYWLVLIGILGYIASAVILAVRQYLIDKEPDTIVNIEDNNDNTIILF</sequence>
<dbReference type="Proteomes" id="UP001458880">
    <property type="component" value="Unassembled WGS sequence"/>
</dbReference>
<keyword evidence="5 6" id="KW-0472">Membrane</keyword>
<evidence type="ECO:0000256" key="5">
    <source>
        <dbReference type="ARBA" id="ARBA00023136"/>
    </source>
</evidence>
<organism evidence="7 8">
    <name type="scientific">Popillia japonica</name>
    <name type="common">Japanese beetle</name>
    <dbReference type="NCBI Taxonomy" id="7064"/>
    <lineage>
        <taxon>Eukaryota</taxon>
        <taxon>Metazoa</taxon>
        <taxon>Ecdysozoa</taxon>
        <taxon>Arthropoda</taxon>
        <taxon>Hexapoda</taxon>
        <taxon>Insecta</taxon>
        <taxon>Pterygota</taxon>
        <taxon>Neoptera</taxon>
        <taxon>Endopterygota</taxon>
        <taxon>Coleoptera</taxon>
        <taxon>Polyphaga</taxon>
        <taxon>Scarabaeiformia</taxon>
        <taxon>Scarabaeidae</taxon>
        <taxon>Rutelinae</taxon>
        <taxon>Popillia</taxon>
    </lineage>
</organism>
<evidence type="ECO:0000256" key="1">
    <source>
        <dbReference type="ARBA" id="ARBA00004141"/>
    </source>
</evidence>
<keyword evidence="8" id="KW-1185">Reference proteome</keyword>
<dbReference type="AlphaFoldDB" id="A0AAW1HTU8"/>
<evidence type="ECO:0000256" key="2">
    <source>
        <dbReference type="ARBA" id="ARBA00005787"/>
    </source>
</evidence>
<evidence type="ECO:0000256" key="3">
    <source>
        <dbReference type="ARBA" id="ARBA00022692"/>
    </source>
</evidence>
<gene>
    <name evidence="7" type="ORF">QE152_g39537</name>
</gene>
<keyword evidence="4 6" id="KW-1133">Transmembrane helix</keyword>
<comment type="similarity">
    <text evidence="2">Belongs to the clarin family.</text>
</comment>
<feature type="transmembrane region" description="Helical" evidence="6">
    <location>
        <begin position="233"/>
        <end position="254"/>
    </location>
</feature>
<accession>A0AAW1HTU8</accession>
<keyword evidence="3 6" id="KW-0812">Transmembrane</keyword>
<dbReference type="PANTHER" id="PTHR31548:SF6">
    <property type="entry name" value="AGAP002756-PA"/>
    <property type="match status" value="1"/>
</dbReference>
<dbReference type="GO" id="GO:0007605">
    <property type="term" value="P:sensory perception of sound"/>
    <property type="evidence" value="ECO:0007669"/>
    <property type="project" value="UniProtKB-ARBA"/>
</dbReference>
<feature type="transmembrane region" description="Helical" evidence="6">
    <location>
        <begin position="183"/>
        <end position="203"/>
    </location>
</feature>
<dbReference type="Gene3D" id="1.20.140.150">
    <property type="match status" value="1"/>
</dbReference>